<dbReference type="AlphaFoldDB" id="A0A0F5QEQ2"/>
<dbReference type="Proteomes" id="UP000033411">
    <property type="component" value="Unassembled WGS sequence"/>
</dbReference>
<evidence type="ECO:0008006" key="3">
    <source>
        <dbReference type="Google" id="ProtNLM"/>
    </source>
</evidence>
<comment type="caution">
    <text evidence="1">The sequence shown here is derived from an EMBL/GenBank/DDBJ whole genome shotgun (WGS) entry which is preliminary data.</text>
</comment>
<evidence type="ECO:0000313" key="2">
    <source>
        <dbReference type="Proteomes" id="UP000033411"/>
    </source>
</evidence>
<proteinExistence type="predicted"/>
<accession>A0A0F5QEQ2</accession>
<dbReference type="PATRIC" id="fig|1293439.3.peg.415"/>
<dbReference type="Gene3D" id="1.20.200.10">
    <property type="entry name" value="Fumarase/aspartase (Central domain)"/>
    <property type="match status" value="2"/>
</dbReference>
<evidence type="ECO:0000313" key="1">
    <source>
        <dbReference type="EMBL" id="KKC39435.1"/>
    </source>
</evidence>
<dbReference type="SUPFAM" id="SSF48557">
    <property type="entry name" value="L-aspartase-like"/>
    <property type="match status" value="1"/>
</dbReference>
<keyword evidence="2" id="KW-1185">Reference proteome</keyword>
<dbReference type="InterPro" id="IPR001106">
    <property type="entry name" value="Aromatic_Lyase"/>
</dbReference>
<dbReference type="STRING" id="1293439.WH87_04285"/>
<gene>
    <name evidence="1" type="ORF">WH87_04285</name>
</gene>
<organism evidence="1 2">
    <name type="scientific">Devosia epidermidihirudinis</name>
    <dbReference type="NCBI Taxonomy" id="1293439"/>
    <lineage>
        <taxon>Bacteria</taxon>
        <taxon>Pseudomonadati</taxon>
        <taxon>Pseudomonadota</taxon>
        <taxon>Alphaproteobacteria</taxon>
        <taxon>Hyphomicrobiales</taxon>
        <taxon>Devosiaceae</taxon>
        <taxon>Devosia</taxon>
    </lineage>
</organism>
<dbReference type="Pfam" id="PF00221">
    <property type="entry name" value="Lyase_aromatic"/>
    <property type="match status" value="2"/>
</dbReference>
<reference evidence="1 2" key="1">
    <citation type="submission" date="2015-03" db="EMBL/GenBank/DDBJ databases">
        <authorList>
            <person name="Lepp D."/>
            <person name="Hassan Y.I."/>
            <person name="Li X.-Z."/>
            <person name="Zhou T."/>
        </authorList>
    </citation>
    <scope>NUCLEOTIDE SEQUENCE [LARGE SCALE GENOMIC DNA]</scope>
    <source>
        <strain evidence="1 2">E84</strain>
    </source>
</reference>
<sequence length="447" mass="47405">MDTISNPAFSLSGLIGTAKSICGAASLPADLSATPGARDGGYMPAFVGTVLLLRLQRTASEPTQRYLQALLDARLSPTWRAGASEAAARRGLRSALEGAAGGVLLWEGRQLEASEGLEVASITDSARADVDFDALEAQLDISGALAVHVYDAAHHLFKGADICAAMTLEGIRGETGAFDARLHELGRPYPGQIAAARNVRRIVADSEFTTEDARMEFGGDSGPRCQDAISIRAVPQTHGGGRDALAWFAATLEGSLQQSVASRDMTLDYALDLLAIGLIDLAVISERRSFRMLDSRMSYGLPMNLVAENPGFNHGFPVIQAAAAAVVAEMKLKAPKGRGQGSFSALTGRYVPRGISSSIRLVELMDLLGKVLAIELFMASQAMDLTRRTLPNRAFGAGSAPALAATRTHLPMVLQNRFASDDMNVAEWLIVQGTIVRAVEDAIGRLD</sequence>
<dbReference type="GO" id="GO:0016841">
    <property type="term" value="F:ammonia-lyase activity"/>
    <property type="evidence" value="ECO:0007669"/>
    <property type="project" value="UniProtKB-ARBA"/>
</dbReference>
<dbReference type="RefSeq" id="WP_046138340.1">
    <property type="nucleotide sequence ID" value="NZ_LANJ01000011.1"/>
</dbReference>
<dbReference type="OrthoDB" id="9806955at2"/>
<protein>
    <recommendedName>
        <fullName evidence="3">Aromatic amino acid lyase</fullName>
    </recommendedName>
</protein>
<name>A0A0F5QEQ2_9HYPH</name>
<dbReference type="InterPro" id="IPR008948">
    <property type="entry name" value="L-Aspartase-like"/>
</dbReference>
<dbReference type="EMBL" id="LANJ01000011">
    <property type="protein sequence ID" value="KKC39435.1"/>
    <property type="molecule type" value="Genomic_DNA"/>
</dbReference>
<dbReference type="PANTHER" id="PTHR10362">
    <property type="entry name" value="HISTIDINE AMMONIA-LYASE"/>
    <property type="match status" value="1"/>
</dbReference>